<proteinExistence type="predicted"/>
<evidence type="ECO:0000313" key="3">
    <source>
        <dbReference type="Proteomes" id="UP001232148"/>
    </source>
</evidence>
<organism evidence="2 3">
    <name type="scientific">Colletotrichum zoysiae</name>
    <dbReference type="NCBI Taxonomy" id="1216348"/>
    <lineage>
        <taxon>Eukaryota</taxon>
        <taxon>Fungi</taxon>
        <taxon>Dikarya</taxon>
        <taxon>Ascomycota</taxon>
        <taxon>Pezizomycotina</taxon>
        <taxon>Sordariomycetes</taxon>
        <taxon>Hypocreomycetidae</taxon>
        <taxon>Glomerellales</taxon>
        <taxon>Glomerellaceae</taxon>
        <taxon>Colletotrichum</taxon>
        <taxon>Colletotrichum graminicola species complex</taxon>
    </lineage>
</organism>
<dbReference type="Proteomes" id="UP001232148">
    <property type="component" value="Unassembled WGS sequence"/>
</dbReference>
<dbReference type="EMBL" id="MU843020">
    <property type="protein sequence ID" value="KAK2022908.1"/>
    <property type="molecule type" value="Genomic_DNA"/>
</dbReference>
<dbReference type="AlphaFoldDB" id="A0AAD9H622"/>
<reference evidence="2" key="1">
    <citation type="submission" date="2021-06" db="EMBL/GenBank/DDBJ databases">
        <title>Comparative genomics, transcriptomics and evolutionary studies reveal genomic signatures of adaptation to plant cell wall in hemibiotrophic fungi.</title>
        <authorList>
            <consortium name="DOE Joint Genome Institute"/>
            <person name="Baroncelli R."/>
            <person name="Diaz J.F."/>
            <person name="Benocci T."/>
            <person name="Peng M."/>
            <person name="Battaglia E."/>
            <person name="Haridas S."/>
            <person name="Andreopoulos W."/>
            <person name="Labutti K."/>
            <person name="Pangilinan J."/>
            <person name="Floch G.L."/>
            <person name="Makela M.R."/>
            <person name="Henrissat B."/>
            <person name="Grigoriev I.V."/>
            <person name="Crouch J.A."/>
            <person name="De Vries R.P."/>
            <person name="Sukno S.A."/>
            <person name="Thon M.R."/>
        </authorList>
    </citation>
    <scope>NUCLEOTIDE SEQUENCE</scope>
    <source>
        <strain evidence="2">MAFF235873</strain>
    </source>
</reference>
<sequence length="100" mass="10666">MFAWAAGPSSCGLLGHLLAVLLALLRSAGPSPQGSSSARSVVMGSICPLSLSSCHGFTAVIRKSRGPWGNSIVYTPKTRRVETSLWTIFDGGIVDDFHYW</sequence>
<evidence type="ECO:0008006" key="4">
    <source>
        <dbReference type="Google" id="ProtNLM"/>
    </source>
</evidence>
<name>A0AAD9H622_9PEZI</name>
<gene>
    <name evidence="2" type="ORF">LX32DRAFT_657349</name>
</gene>
<feature type="signal peptide" evidence="1">
    <location>
        <begin position="1"/>
        <end position="30"/>
    </location>
</feature>
<feature type="chain" id="PRO_5042281886" description="Secreted protein" evidence="1">
    <location>
        <begin position="31"/>
        <end position="100"/>
    </location>
</feature>
<evidence type="ECO:0000256" key="1">
    <source>
        <dbReference type="SAM" id="SignalP"/>
    </source>
</evidence>
<protein>
    <recommendedName>
        <fullName evidence="4">Secreted protein</fullName>
    </recommendedName>
</protein>
<evidence type="ECO:0000313" key="2">
    <source>
        <dbReference type="EMBL" id="KAK2022908.1"/>
    </source>
</evidence>
<keyword evidence="1" id="KW-0732">Signal</keyword>
<accession>A0AAD9H622</accession>
<comment type="caution">
    <text evidence="2">The sequence shown here is derived from an EMBL/GenBank/DDBJ whole genome shotgun (WGS) entry which is preliminary data.</text>
</comment>
<keyword evidence="3" id="KW-1185">Reference proteome</keyword>